<dbReference type="SUPFAM" id="SSF46894">
    <property type="entry name" value="C-terminal effector domain of the bipartite response regulators"/>
    <property type="match status" value="1"/>
</dbReference>
<dbReference type="Gene3D" id="3.40.50.2300">
    <property type="match status" value="1"/>
</dbReference>
<evidence type="ECO:0000256" key="1">
    <source>
        <dbReference type="ARBA" id="ARBA00022553"/>
    </source>
</evidence>
<dbReference type="SUPFAM" id="SSF52172">
    <property type="entry name" value="CheY-like"/>
    <property type="match status" value="1"/>
</dbReference>
<feature type="domain" description="Response regulatory" evidence="5">
    <location>
        <begin position="3"/>
        <end position="119"/>
    </location>
</feature>
<dbReference type="Pfam" id="PF00072">
    <property type="entry name" value="Response_reg"/>
    <property type="match status" value="1"/>
</dbReference>
<dbReference type="InterPro" id="IPR001789">
    <property type="entry name" value="Sig_transdc_resp-reg_receiver"/>
</dbReference>
<sequence>MIQVGILDDHEMILEGLATMLSEFDDIRVTGSWTNPVLCQEALQKMRPNVLLLDINLKTANGIELCAILTEQYPQMYIIAVSNYNESGFIKNMLRNGAKSYLLKNTNKNELTQAIRSVSKGNQFLPRSIENILLQESLGVAKPKTSIPKLTRREKEILQHISEEFTNAEIAEKLFVSIKTIESHRTNLLSKFGAKNTAGLIKAAMNAGLIS</sequence>
<dbReference type="InterPro" id="IPR039420">
    <property type="entry name" value="WalR-like"/>
</dbReference>
<dbReference type="PRINTS" id="PR00038">
    <property type="entry name" value="HTHLUXR"/>
</dbReference>
<evidence type="ECO:0000313" key="7">
    <source>
        <dbReference type="Proteomes" id="UP001597526"/>
    </source>
</evidence>
<dbReference type="PROSITE" id="PS50110">
    <property type="entry name" value="RESPONSE_REGULATORY"/>
    <property type="match status" value="1"/>
</dbReference>
<name>A0ABW5MV42_9FLAO</name>
<evidence type="ECO:0000259" key="5">
    <source>
        <dbReference type="PROSITE" id="PS50110"/>
    </source>
</evidence>
<reference evidence="7" key="1">
    <citation type="journal article" date="2019" name="Int. J. Syst. Evol. Microbiol.">
        <title>The Global Catalogue of Microorganisms (GCM) 10K type strain sequencing project: providing services to taxonomists for standard genome sequencing and annotation.</title>
        <authorList>
            <consortium name="The Broad Institute Genomics Platform"/>
            <consortium name="The Broad Institute Genome Sequencing Center for Infectious Disease"/>
            <person name="Wu L."/>
            <person name="Ma J."/>
        </authorList>
    </citation>
    <scope>NUCLEOTIDE SEQUENCE [LARGE SCALE GENOMIC DNA]</scope>
    <source>
        <strain evidence="7">KCTC 52368</strain>
    </source>
</reference>
<accession>A0ABW5MV42</accession>
<dbReference type="SMART" id="SM00448">
    <property type="entry name" value="REC"/>
    <property type="match status" value="1"/>
</dbReference>
<keyword evidence="2" id="KW-0238">DNA-binding</keyword>
<dbReference type="PROSITE" id="PS50043">
    <property type="entry name" value="HTH_LUXR_2"/>
    <property type="match status" value="1"/>
</dbReference>
<dbReference type="InterPro" id="IPR011006">
    <property type="entry name" value="CheY-like_superfamily"/>
</dbReference>
<dbReference type="Pfam" id="PF00196">
    <property type="entry name" value="GerE"/>
    <property type="match status" value="1"/>
</dbReference>
<evidence type="ECO:0000259" key="4">
    <source>
        <dbReference type="PROSITE" id="PS50043"/>
    </source>
</evidence>
<feature type="domain" description="HTH luxR-type" evidence="4">
    <location>
        <begin position="143"/>
        <end position="208"/>
    </location>
</feature>
<dbReference type="SMART" id="SM00421">
    <property type="entry name" value="HTH_LUXR"/>
    <property type="match status" value="1"/>
</dbReference>
<dbReference type="InterPro" id="IPR000792">
    <property type="entry name" value="Tscrpt_reg_LuxR_C"/>
</dbReference>
<dbReference type="Proteomes" id="UP001597526">
    <property type="component" value="Unassembled WGS sequence"/>
</dbReference>
<dbReference type="InterPro" id="IPR016032">
    <property type="entry name" value="Sig_transdc_resp-reg_C-effctor"/>
</dbReference>
<evidence type="ECO:0000256" key="2">
    <source>
        <dbReference type="ARBA" id="ARBA00023125"/>
    </source>
</evidence>
<feature type="modified residue" description="4-aspartylphosphate" evidence="3">
    <location>
        <position position="54"/>
    </location>
</feature>
<proteinExistence type="predicted"/>
<dbReference type="CDD" id="cd06170">
    <property type="entry name" value="LuxR_C_like"/>
    <property type="match status" value="1"/>
</dbReference>
<keyword evidence="7" id="KW-1185">Reference proteome</keyword>
<evidence type="ECO:0000313" key="6">
    <source>
        <dbReference type="EMBL" id="MFD2586952.1"/>
    </source>
</evidence>
<keyword evidence="1 3" id="KW-0597">Phosphoprotein</keyword>
<dbReference type="EMBL" id="JBHULB010000008">
    <property type="protein sequence ID" value="MFD2586952.1"/>
    <property type="molecule type" value="Genomic_DNA"/>
</dbReference>
<evidence type="ECO:0000256" key="3">
    <source>
        <dbReference type="PROSITE-ProRule" id="PRU00169"/>
    </source>
</evidence>
<protein>
    <submittedName>
        <fullName evidence="6">Response regulator</fullName>
    </submittedName>
</protein>
<dbReference type="RefSeq" id="WP_377766506.1">
    <property type="nucleotide sequence ID" value="NZ_JBHULB010000008.1"/>
</dbReference>
<dbReference type="InterPro" id="IPR058245">
    <property type="entry name" value="NreC/VraR/RcsB-like_REC"/>
</dbReference>
<dbReference type="PANTHER" id="PTHR43214">
    <property type="entry name" value="TWO-COMPONENT RESPONSE REGULATOR"/>
    <property type="match status" value="1"/>
</dbReference>
<comment type="caution">
    <text evidence="6">The sequence shown here is derived from an EMBL/GenBank/DDBJ whole genome shotgun (WGS) entry which is preliminary data.</text>
</comment>
<organism evidence="6 7">
    <name type="scientific">Croceitalea marina</name>
    <dbReference type="NCBI Taxonomy" id="1775166"/>
    <lineage>
        <taxon>Bacteria</taxon>
        <taxon>Pseudomonadati</taxon>
        <taxon>Bacteroidota</taxon>
        <taxon>Flavobacteriia</taxon>
        <taxon>Flavobacteriales</taxon>
        <taxon>Flavobacteriaceae</taxon>
        <taxon>Croceitalea</taxon>
    </lineage>
</organism>
<gene>
    <name evidence="6" type="ORF">ACFSQJ_08420</name>
</gene>
<dbReference type="PANTHER" id="PTHR43214:SF43">
    <property type="entry name" value="TWO-COMPONENT RESPONSE REGULATOR"/>
    <property type="match status" value="1"/>
</dbReference>
<dbReference type="CDD" id="cd17535">
    <property type="entry name" value="REC_NarL-like"/>
    <property type="match status" value="1"/>
</dbReference>